<dbReference type="GeneID" id="67470221"/>
<accession>A0A1W6WMM8</accession>
<keyword evidence="2" id="KW-1185">Reference proteome</keyword>
<dbReference type="RefSeq" id="WP_001032615.1">
    <property type="nucleotide sequence ID" value="NZ_CP021061.1"/>
</dbReference>
<dbReference type="AlphaFoldDB" id="A0A1W6WMM8"/>
<dbReference type="EMBL" id="CP021061">
    <property type="protein sequence ID" value="ARP57795.1"/>
    <property type="molecule type" value="Genomic_DNA"/>
</dbReference>
<sequence>MNKGTLQITEIEEISIPNVLKDKMKNLIDHELKTHNPYTCDQEIAASFSREWLNCLIDYLKKTSNSDMKKLLHMIKVANCGGNVPPTLIKNIPCDPMETLLPGENRKGFNYGEDEDDRMKKYFYAEWVTWLFATLFNYDALIHPSEHAGKNRFHLISPLNNDEVLRNVGASTGGGNFYQHNDATVYTDMKDQSDIEARLKTFNTNLEIVSNRLNKSVERIVSEITCGKFTRVDALLLKGVLNLKTQTHIGTPKLLQKHLEENHFSKDDILAISKMPIAHIAGMADGEISGFVGEINQIIFLDDNGDIIATCLNGAENRLIYVGESEEEKLKFDIFLELLRTTPTYKVPLTSEDLLIIPNSYYGKQTNVTHGRERLSEEEYKIPIGDNKYGRRIVCRQYVSSRLRDQKESYFTDIIN</sequence>
<proteinExistence type="predicted"/>
<gene>
    <name evidence="1" type="ORF">CAB88_12225</name>
</gene>
<evidence type="ECO:0000313" key="2">
    <source>
        <dbReference type="Proteomes" id="UP000194143"/>
    </source>
</evidence>
<organism evidence="1 2">
    <name type="scientific">Bacillus thuringiensis</name>
    <dbReference type="NCBI Taxonomy" id="1428"/>
    <lineage>
        <taxon>Bacteria</taxon>
        <taxon>Bacillati</taxon>
        <taxon>Bacillota</taxon>
        <taxon>Bacilli</taxon>
        <taxon>Bacillales</taxon>
        <taxon>Bacillaceae</taxon>
        <taxon>Bacillus</taxon>
        <taxon>Bacillus cereus group</taxon>
    </lineage>
</organism>
<dbReference type="Proteomes" id="UP000194143">
    <property type="component" value="Chromosome"/>
</dbReference>
<evidence type="ECO:0000313" key="1">
    <source>
        <dbReference type="EMBL" id="ARP57795.1"/>
    </source>
</evidence>
<reference evidence="1 2" key="1">
    <citation type="submission" date="2017-04" db="EMBL/GenBank/DDBJ databases">
        <title>Complete Genome Sequence of Bacillus thuringiensis type Strain ATCC 10792.</title>
        <authorList>
            <person name="Oh D.-H."/>
            <person name="Park B.-J."/>
            <person name="Shuai W."/>
            <person name="Chelliah R."/>
        </authorList>
    </citation>
    <scope>NUCLEOTIDE SEQUENCE [LARGE SCALE GENOMIC DNA]</scope>
    <source>
        <strain evidence="1 2">ATCC 10792</strain>
    </source>
</reference>
<protein>
    <submittedName>
        <fullName evidence="1">Uncharacterized protein</fullName>
    </submittedName>
</protein>
<name>A0A1W6WMM8_BACTU</name>